<comment type="caution">
    <text evidence="2">The sequence shown here is derived from an EMBL/GenBank/DDBJ whole genome shotgun (WGS) entry which is preliminary data.</text>
</comment>
<sequence>MPTAPGNVPGIPKAQGLYDPTSESDACGVGYVVSIDGIQCHKLYIFSVTTGYKDNRAYKSPTASAT</sequence>
<organism evidence="2 3">
    <name type="scientific">Tegillarca granosa</name>
    <name type="common">Malaysian cockle</name>
    <name type="synonym">Anadara granosa</name>
    <dbReference type="NCBI Taxonomy" id="220873"/>
    <lineage>
        <taxon>Eukaryota</taxon>
        <taxon>Metazoa</taxon>
        <taxon>Spiralia</taxon>
        <taxon>Lophotrochozoa</taxon>
        <taxon>Mollusca</taxon>
        <taxon>Bivalvia</taxon>
        <taxon>Autobranchia</taxon>
        <taxon>Pteriomorphia</taxon>
        <taxon>Arcoida</taxon>
        <taxon>Arcoidea</taxon>
        <taxon>Arcidae</taxon>
        <taxon>Tegillarca</taxon>
    </lineage>
</organism>
<evidence type="ECO:0008006" key="4">
    <source>
        <dbReference type="Google" id="ProtNLM"/>
    </source>
</evidence>
<name>A0ABQ9FGK2_TEGGR</name>
<proteinExistence type="predicted"/>
<dbReference type="Proteomes" id="UP001217089">
    <property type="component" value="Unassembled WGS sequence"/>
</dbReference>
<evidence type="ECO:0000313" key="2">
    <source>
        <dbReference type="EMBL" id="KAJ8315662.1"/>
    </source>
</evidence>
<accession>A0ABQ9FGK2</accession>
<evidence type="ECO:0000313" key="3">
    <source>
        <dbReference type="Proteomes" id="UP001217089"/>
    </source>
</evidence>
<gene>
    <name evidence="2" type="ORF">KUTeg_007812</name>
</gene>
<keyword evidence="3" id="KW-1185">Reference proteome</keyword>
<feature type="region of interest" description="Disordered" evidence="1">
    <location>
        <begin position="1"/>
        <end position="22"/>
    </location>
</feature>
<protein>
    <recommendedName>
        <fullName evidence="4">Glutamate synthase</fullName>
    </recommendedName>
</protein>
<dbReference type="EMBL" id="JARBDR010000337">
    <property type="protein sequence ID" value="KAJ8315662.1"/>
    <property type="molecule type" value="Genomic_DNA"/>
</dbReference>
<evidence type="ECO:0000256" key="1">
    <source>
        <dbReference type="SAM" id="MobiDB-lite"/>
    </source>
</evidence>
<reference evidence="2 3" key="1">
    <citation type="submission" date="2022-12" db="EMBL/GenBank/DDBJ databases">
        <title>Chromosome-level genome of Tegillarca granosa.</title>
        <authorList>
            <person name="Kim J."/>
        </authorList>
    </citation>
    <scope>NUCLEOTIDE SEQUENCE [LARGE SCALE GENOMIC DNA]</scope>
    <source>
        <strain evidence="2">Teg-2019</strain>
        <tissue evidence="2">Adductor muscle</tissue>
    </source>
</reference>